<keyword evidence="2" id="KW-1185">Reference proteome</keyword>
<gene>
    <name evidence="1" type="ORF">C5167_022131</name>
</gene>
<reference evidence="1 2" key="1">
    <citation type="journal article" date="2018" name="Science">
        <title>The opium poppy genome and morphinan production.</title>
        <authorList>
            <person name="Guo L."/>
            <person name="Winzer T."/>
            <person name="Yang X."/>
            <person name="Li Y."/>
            <person name="Ning Z."/>
            <person name="He Z."/>
            <person name="Teodor R."/>
            <person name="Lu Y."/>
            <person name="Bowser T.A."/>
            <person name="Graham I.A."/>
            <person name="Ye K."/>
        </authorList>
    </citation>
    <scope>NUCLEOTIDE SEQUENCE [LARGE SCALE GENOMIC DNA]</scope>
    <source>
        <strain evidence="2">cv. HN1</strain>
        <tissue evidence="1">Leaves</tissue>
    </source>
</reference>
<dbReference type="Gramene" id="RZC60370">
    <property type="protein sequence ID" value="RZC60370"/>
    <property type="gene ID" value="C5167_022131"/>
</dbReference>
<dbReference type="Proteomes" id="UP000316621">
    <property type="component" value="Chromosome 5"/>
</dbReference>
<evidence type="ECO:0000313" key="2">
    <source>
        <dbReference type="Proteomes" id="UP000316621"/>
    </source>
</evidence>
<name>A0A4Y7JK07_PAPSO</name>
<evidence type="ECO:0000313" key="1">
    <source>
        <dbReference type="EMBL" id="RZC60370.1"/>
    </source>
</evidence>
<dbReference type="AlphaFoldDB" id="A0A4Y7JK07"/>
<dbReference type="EMBL" id="CM010719">
    <property type="protein sequence ID" value="RZC60370.1"/>
    <property type="molecule type" value="Genomic_DNA"/>
</dbReference>
<proteinExistence type="predicted"/>
<organism evidence="1 2">
    <name type="scientific">Papaver somniferum</name>
    <name type="common">Opium poppy</name>
    <dbReference type="NCBI Taxonomy" id="3469"/>
    <lineage>
        <taxon>Eukaryota</taxon>
        <taxon>Viridiplantae</taxon>
        <taxon>Streptophyta</taxon>
        <taxon>Embryophyta</taxon>
        <taxon>Tracheophyta</taxon>
        <taxon>Spermatophyta</taxon>
        <taxon>Magnoliopsida</taxon>
        <taxon>Ranunculales</taxon>
        <taxon>Papaveraceae</taxon>
        <taxon>Papaveroideae</taxon>
        <taxon>Papaver</taxon>
    </lineage>
</organism>
<sequence>MADQVIKRNRMSIAKASTYLEKQDLYGKNKRAWKQALTLKESCRVRKHILMMMEKIIGNLDSNSSNVSIRELFEG</sequence>
<protein>
    <submittedName>
        <fullName evidence="1">Uncharacterized protein</fullName>
    </submittedName>
</protein>
<accession>A0A4Y7JK07</accession>